<name>A0ACA9PNY9_9GLOM</name>
<reference evidence="1" key="1">
    <citation type="submission" date="2021-06" db="EMBL/GenBank/DDBJ databases">
        <authorList>
            <person name="Kallberg Y."/>
            <person name="Tangrot J."/>
            <person name="Rosling A."/>
        </authorList>
    </citation>
    <scope>NUCLEOTIDE SEQUENCE</scope>
    <source>
        <strain evidence="1">CL356</strain>
    </source>
</reference>
<dbReference type="EMBL" id="CAJVPT010037358">
    <property type="protein sequence ID" value="CAG8717273.1"/>
    <property type="molecule type" value="Genomic_DNA"/>
</dbReference>
<evidence type="ECO:0000313" key="2">
    <source>
        <dbReference type="Proteomes" id="UP000789525"/>
    </source>
</evidence>
<keyword evidence="2" id="KW-1185">Reference proteome</keyword>
<sequence>DPRNPVTRKTLEHAHFITRVTVAENDLELPEHSELFLELYPERDEDLHPYAGYYIADHNNQTVFWAAPISTIDLGAHPVNPGTFADQHLSEYHHISDPSHLTFL</sequence>
<protein>
    <submittedName>
        <fullName evidence="1">7240_t:CDS:1</fullName>
    </submittedName>
</protein>
<organism evidence="1 2">
    <name type="scientific">Acaulospora colombiana</name>
    <dbReference type="NCBI Taxonomy" id="27376"/>
    <lineage>
        <taxon>Eukaryota</taxon>
        <taxon>Fungi</taxon>
        <taxon>Fungi incertae sedis</taxon>
        <taxon>Mucoromycota</taxon>
        <taxon>Glomeromycotina</taxon>
        <taxon>Glomeromycetes</taxon>
        <taxon>Diversisporales</taxon>
        <taxon>Acaulosporaceae</taxon>
        <taxon>Acaulospora</taxon>
    </lineage>
</organism>
<proteinExistence type="predicted"/>
<accession>A0ACA9PNY9</accession>
<gene>
    <name evidence="1" type="ORF">ACOLOM_LOCUS10966</name>
</gene>
<evidence type="ECO:0000313" key="1">
    <source>
        <dbReference type="EMBL" id="CAG8717273.1"/>
    </source>
</evidence>
<comment type="caution">
    <text evidence="1">The sequence shown here is derived from an EMBL/GenBank/DDBJ whole genome shotgun (WGS) entry which is preliminary data.</text>
</comment>
<feature type="non-terminal residue" evidence="1">
    <location>
        <position position="1"/>
    </location>
</feature>
<dbReference type="Proteomes" id="UP000789525">
    <property type="component" value="Unassembled WGS sequence"/>
</dbReference>